<dbReference type="GO" id="GO:0005829">
    <property type="term" value="C:cytosol"/>
    <property type="evidence" value="ECO:0007669"/>
    <property type="project" value="TreeGrafter"/>
</dbReference>
<comment type="similarity">
    <text evidence="12">Belongs to the tetrahydrofolate dehydrogenase/cyclohydrolase family.</text>
</comment>
<dbReference type="STRING" id="716544.wcw_1173"/>
<dbReference type="GO" id="GO:0006164">
    <property type="term" value="P:purine nucleotide biosynthetic process"/>
    <property type="evidence" value="ECO:0007669"/>
    <property type="project" value="UniProtKB-KW"/>
</dbReference>
<evidence type="ECO:0000256" key="8">
    <source>
        <dbReference type="ARBA" id="ARBA00023002"/>
    </source>
</evidence>
<dbReference type="PRINTS" id="PR00085">
    <property type="entry name" value="THFDHDRGNASE"/>
</dbReference>
<evidence type="ECO:0000256" key="1">
    <source>
        <dbReference type="ARBA" id="ARBA00004777"/>
    </source>
</evidence>
<feature type="domain" description="Tetrahydrofolate dehydrogenase/cyclohydrolase catalytic" evidence="13">
    <location>
        <begin position="8"/>
        <end position="120"/>
    </location>
</feature>
<dbReference type="InterPro" id="IPR036291">
    <property type="entry name" value="NAD(P)-bd_dom_sf"/>
</dbReference>
<proteinExistence type="inferred from homology"/>
<comment type="subunit">
    <text evidence="2 12">Homodimer.</text>
</comment>
<feature type="binding site" evidence="12">
    <location>
        <begin position="166"/>
        <end position="168"/>
    </location>
    <ligand>
        <name>NADP(+)</name>
        <dbReference type="ChEBI" id="CHEBI:58349"/>
    </ligand>
</feature>
<dbReference type="EMBL" id="CP001928">
    <property type="protein sequence ID" value="ADI38530.1"/>
    <property type="molecule type" value="Genomic_DNA"/>
</dbReference>
<evidence type="ECO:0000256" key="3">
    <source>
        <dbReference type="ARBA" id="ARBA00022563"/>
    </source>
</evidence>
<evidence type="ECO:0000259" key="14">
    <source>
        <dbReference type="Pfam" id="PF02882"/>
    </source>
</evidence>
<dbReference type="EC" id="3.5.4.9" evidence="12"/>
<comment type="pathway">
    <text evidence="1 12">One-carbon metabolism; tetrahydrofolate interconversion.</text>
</comment>
<reference evidence="15 16" key="1">
    <citation type="journal article" date="2010" name="PLoS ONE">
        <title>The Waddlia genome: a window into chlamydial biology.</title>
        <authorList>
            <person name="Bertelli C."/>
            <person name="Collyn F."/>
            <person name="Croxatto A."/>
            <person name="Ruckert C."/>
            <person name="Polkinghorne A."/>
            <person name="Kebbi-Beghdadi C."/>
            <person name="Goesmann A."/>
            <person name="Vaughan L."/>
            <person name="Greub G."/>
        </authorList>
    </citation>
    <scope>NUCLEOTIDE SEQUENCE [LARGE SCALE GENOMIC DNA]</scope>
    <source>
        <strain evidence="16">ATCC VR-1470 / WSU 86-1044</strain>
    </source>
</reference>
<name>D6YWL9_WADCW</name>
<dbReference type="PANTHER" id="PTHR48099">
    <property type="entry name" value="C-1-TETRAHYDROFOLATE SYNTHASE, CYTOPLASMIC-RELATED"/>
    <property type="match status" value="1"/>
</dbReference>
<evidence type="ECO:0000256" key="4">
    <source>
        <dbReference type="ARBA" id="ARBA00022605"/>
    </source>
</evidence>
<dbReference type="FunFam" id="3.40.50.10860:FF:000005">
    <property type="entry name" value="C-1-tetrahydrofolate synthase, cytoplasmic, putative"/>
    <property type="match status" value="1"/>
</dbReference>
<keyword evidence="9 12" id="KW-0368">Histidine biosynthesis</keyword>
<feature type="binding site" evidence="12">
    <location>
        <position position="236"/>
    </location>
    <ligand>
        <name>NADP(+)</name>
        <dbReference type="ChEBI" id="CHEBI:58349"/>
    </ligand>
</feature>
<dbReference type="eggNOG" id="COG0190">
    <property type="taxonomic scope" value="Bacteria"/>
</dbReference>
<feature type="domain" description="Tetrahydrofolate dehydrogenase/cyclohydrolase NAD(P)-binding" evidence="14">
    <location>
        <begin position="140"/>
        <end position="285"/>
    </location>
</feature>
<dbReference type="CDD" id="cd01080">
    <property type="entry name" value="NAD_bind_m-THF_DH_Cyclohyd"/>
    <property type="match status" value="1"/>
</dbReference>
<dbReference type="PROSITE" id="PS00767">
    <property type="entry name" value="THF_DHG_CYH_2"/>
    <property type="match status" value="1"/>
</dbReference>
<dbReference type="GO" id="GO:0004477">
    <property type="term" value="F:methenyltetrahydrofolate cyclohydrolase activity"/>
    <property type="evidence" value="ECO:0007669"/>
    <property type="project" value="UniProtKB-UniRule"/>
</dbReference>
<dbReference type="Pfam" id="PF02882">
    <property type="entry name" value="THF_DHG_CYH_C"/>
    <property type="match status" value="1"/>
</dbReference>
<dbReference type="HAMAP" id="MF_01576">
    <property type="entry name" value="THF_DHG_CYH"/>
    <property type="match status" value="1"/>
</dbReference>
<dbReference type="InterPro" id="IPR046346">
    <property type="entry name" value="Aminoacid_DH-like_N_sf"/>
</dbReference>
<dbReference type="InterPro" id="IPR000672">
    <property type="entry name" value="THF_DH/CycHdrlase"/>
</dbReference>
<comment type="catalytic activity">
    <reaction evidence="12">
        <text>(6R)-5,10-methylene-5,6,7,8-tetrahydrofolate + NADP(+) = (6R)-5,10-methenyltetrahydrofolate + NADPH</text>
        <dbReference type="Rhea" id="RHEA:22812"/>
        <dbReference type="ChEBI" id="CHEBI:15636"/>
        <dbReference type="ChEBI" id="CHEBI:57455"/>
        <dbReference type="ChEBI" id="CHEBI:57783"/>
        <dbReference type="ChEBI" id="CHEBI:58349"/>
        <dbReference type="EC" id="1.5.1.5"/>
    </reaction>
</comment>
<evidence type="ECO:0000256" key="11">
    <source>
        <dbReference type="ARBA" id="ARBA00023268"/>
    </source>
</evidence>
<dbReference type="SUPFAM" id="SSF51735">
    <property type="entry name" value="NAD(P)-binding Rossmann-fold domains"/>
    <property type="match status" value="1"/>
</dbReference>
<sequence length="287" mass="31406">MDHFNMDIDGKTLSKQIRNAIREEVKILKGRKPYLAVILVGKNPASQIYTNRKVKACKEAGMQSKLIQLPDSISQQELIDHIEQLNKNSEVDGILVQLPLPPQIDPDRIAETVCPEKDVDGFHPINLGKLLLGNGEGFIPCTPLGIRKLIEHYKIETSGKHIVILGRSNIVGKPLAALLMHQASYGNATVTIANSRTKNLSKITQQADILIAAIGKPKFITKSMIKRNAIVIDVGINRLDDSSLAGDVDYADAKGHCSMITPVPGGVGPMTIAMLLHNTLKSYRTRV</sequence>
<dbReference type="PANTHER" id="PTHR48099:SF5">
    <property type="entry name" value="C-1-TETRAHYDROFOLATE SYNTHASE, CYTOPLASMIC"/>
    <property type="match status" value="1"/>
</dbReference>
<evidence type="ECO:0000313" key="16">
    <source>
        <dbReference type="Proteomes" id="UP000001505"/>
    </source>
</evidence>
<evidence type="ECO:0000259" key="13">
    <source>
        <dbReference type="Pfam" id="PF00763"/>
    </source>
</evidence>
<accession>D6YWL9</accession>
<dbReference type="Pfam" id="PF00763">
    <property type="entry name" value="THF_DHG_CYH"/>
    <property type="match status" value="1"/>
</dbReference>
<keyword evidence="11 12" id="KW-0511">Multifunctional enzyme</keyword>
<organism evidence="15 16">
    <name type="scientific">Waddlia chondrophila (strain ATCC VR-1470 / WSU 86-1044)</name>
    <dbReference type="NCBI Taxonomy" id="716544"/>
    <lineage>
        <taxon>Bacteria</taxon>
        <taxon>Pseudomonadati</taxon>
        <taxon>Chlamydiota</taxon>
        <taxon>Chlamydiia</taxon>
        <taxon>Parachlamydiales</taxon>
        <taxon>Waddliaceae</taxon>
        <taxon>Waddlia</taxon>
    </lineage>
</organism>
<evidence type="ECO:0000256" key="6">
    <source>
        <dbReference type="ARBA" id="ARBA00022801"/>
    </source>
</evidence>
<comment type="function">
    <text evidence="12">Catalyzes the oxidation of 5,10-methylenetetrahydrofolate to 5,10-methenyltetrahydrofolate and then the hydrolysis of 5,10-methenyltetrahydrofolate to 10-formyltetrahydrofolate.</text>
</comment>
<dbReference type="Gene3D" id="3.40.50.10860">
    <property type="entry name" value="Leucine Dehydrogenase, chain A, domain 1"/>
    <property type="match status" value="1"/>
</dbReference>
<evidence type="ECO:0000256" key="2">
    <source>
        <dbReference type="ARBA" id="ARBA00011738"/>
    </source>
</evidence>
<comment type="catalytic activity">
    <reaction evidence="12">
        <text>(6R)-5,10-methenyltetrahydrofolate + H2O = (6R)-10-formyltetrahydrofolate + H(+)</text>
        <dbReference type="Rhea" id="RHEA:23700"/>
        <dbReference type="ChEBI" id="CHEBI:15377"/>
        <dbReference type="ChEBI" id="CHEBI:15378"/>
        <dbReference type="ChEBI" id="CHEBI:57455"/>
        <dbReference type="ChEBI" id="CHEBI:195366"/>
        <dbReference type="EC" id="3.5.4.9"/>
    </reaction>
</comment>
<dbReference type="InterPro" id="IPR020631">
    <property type="entry name" value="THF_DH/CycHdrlase_NAD-bd_dom"/>
</dbReference>
<dbReference type="EC" id="1.5.1.5" evidence="12"/>
<evidence type="ECO:0000256" key="7">
    <source>
        <dbReference type="ARBA" id="ARBA00022857"/>
    </source>
</evidence>
<dbReference type="AlphaFoldDB" id="D6YWL9"/>
<keyword evidence="10 12" id="KW-0486">Methionine biosynthesis</keyword>
<gene>
    <name evidence="12 15" type="primary">folD</name>
    <name evidence="15" type="ordered locus">wcw_1173</name>
</gene>
<evidence type="ECO:0000256" key="12">
    <source>
        <dbReference type="HAMAP-Rule" id="MF_01576"/>
    </source>
</evidence>
<dbReference type="KEGG" id="wch:wcw_1173"/>
<evidence type="ECO:0000313" key="15">
    <source>
        <dbReference type="EMBL" id="ADI38530.1"/>
    </source>
</evidence>
<protein>
    <recommendedName>
        <fullName evidence="12">Bifunctional protein FolD</fullName>
    </recommendedName>
    <domain>
        <recommendedName>
            <fullName evidence="12">Methylenetetrahydrofolate dehydrogenase</fullName>
            <ecNumber evidence="12">1.5.1.5</ecNumber>
        </recommendedName>
    </domain>
    <domain>
        <recommendedName>
            <fullName evidence="12">Methenyltetrahydrofolate cyclohydrolase</fullName>
            <ecNumber evidence="12">3.5.4.9</ecNumber>
        </recommendedName>
    </domain>
</protein>
<dbReference type="Gene3D" id="3.40.50.720">
    <property type="entry name" value="NAD(P)-binding Rossmann-like Domain"/>
    <property type="match status" value="1"/>
</dbReference>
<keyword evidence="3 12" id="KW-0554">One-carbon metabolism</keyword>
<dbReference type="GO" id="GO:0004488">
    <property type="term" value="F:methylenetetrahydrofolate dehydrogenase (NADP+) activity"/>
    <property type="evidence" value="ECO:0007669"/>
    <property type="project" value="UniProtKB-UniRule"/>
</dbReference>
<dbReference type="GO" id="GO:0035999">
    <property type="term" value="P:tetrahydrofolate interconversion"/>
    <property type="evidence" value="ECO:0007669"/>
    <property type="project" value="UniProtKB-UniRule"/>
</dbReference>
<dbReference type="FunFam" id="3.40.50.720:FF:000189">
    <property type="entry name" value="Bifunctional protein FolD"/>
    <property type="match status" value="1"/>
</dbReference>
<dbReference type="Proteomes" id="UP000001505">
    <property type="component" value="Chromosome"/>
</dbReference>
<keyword evidence="5 12" id="KW-0658">Purine biosynthesis</keyword>
<keyword evidence="6 12" id="KW-0378">Hydrolase</keyword>
<dbReference type="InterPro" id="IPR020630">
    <property type="entry name" value="THF_DH/CycHdrlase_cat_dom"/>
</dbReference>
<dbReference type="GO" id="GO:0009086">
    <property type="term" value="P:methionine biosynthetic process"/>
    <property type="evidence" value="ECO:0007669"/>
    <property type="project" value="UniProtKB-KW"/>
</dbReference>
<dbReference type="GO" id="GO:0000105">
    <property type="term" value="P:L-histidine biosynthetic process"/>
    <property type="evidence" value="ECO:0007669"/>
    <property type="project" value="UniProtKB-KW"/>
</dbReference>
<keyword evidence="7 12" id="KW-0521">NADP</keyword>
<dbReference type="UniPathway" id="UPA00193"/>
<keyword evidence="4 12" id="KW-0028">Amino-acid biosynthesis</keyword>
<dbReference type="InterPro" id="IPR020867">
    <property type="entry name" value="THF_DH/CycHdrlase_CS"/>
</dbReference>
<dbReference type="PROSITE" id="PS00766">
    <property type="entry name" value="THF_DHG_CYH_1"/>
    <property type="match status" value="1"/>
</dbReference>
<evidence type="ECO:0000256" key="9">
    <source>
        <dbReference type="ARBA" id="ARBA00023102"/>
    </source>
</evidence>
<keyword evidence="16" id="KW-1185">Reference proteome</keyword>
<keyword evidence="8 12" id="KW-0560">Oxidoreductase</keyword>
<evidence type="ECO:0000256" key="10">
    <source>
        <dbReference type="ARBA" id="ARBA00023167"/>
    </source>
</evidence>
<evidence type="ECO:0000256" key="5">
    <source>
        <dbReference type="ARBA" id="ARBA00022755"/>
    </source>
</evidence>
<dbReference type="HOGENOM" id="CLU_034045_2_0_0"/>
<dbReference type="SUPFAM" id="SSF53223">
    <property type="entry name" value="Aminoacid dehydrogenase-like, N-terminal domain"/>
    <property type="match status" value="1"/>
</dbReference>
<comment type="caution">
    <text evidence="12">Lacks conserved residue(s) required for the propagation of feature annotation.</text>
</comment>